<evidence type="ECO:0000256" key="5">
    <source>
        <dbReference type="ARBA" id="ARBA00023136"/>
    </source>
</evidence>
<evidence type="ECO:0000259" key="7">
    <source>
        <dbReference type="Pfam" id="PF02397"/>
    </source>
</evidence>
<protein>
    <submittedName>
        <fullName evidence="8">Unannotated protein</fullName>
    </submittedName>
</protein>
<dbReference type="Gene3D" id="3.40.50.720">
    <property type="entry name" value="NAD(P)-binding Rossmann-like Domain"/>
    <property type="match status" value="1"/>
</dbReference>
<evidence type="ECO:0000256" key="2">
    <source>
        <dbReference type="ARBA" id="ARBA00022679"/>
    </source>
</evidence>
<accession>A0A6J6A006</accession>
<keyword evidence="3 6" id="KW-0812">Transmembrane</keyword>
<dbReference type="InterPro" id="IPR017475">
    <property type="entry name" value="EPS_sugar_tfrase"/>
</dbReference>
<dbReference type="Pfam" id="PF02397">
    <property type="entry name" value="Bac_transf"/>
    <property type="match status" value="1"/>
</dbReference>
<keyword evidence="2" id="KW-0808">Transferase</keyword>
<sequence>MPRDPFAPPPELEVVADGHDYRRRRTPLSFLLTMETLRTVARVASLVVLDVVGLYLAILLALESKSLLFDGVNFSANVTQAYNYGVFAALLTLLLFARTGLYGDRGSRPGLGAVVSALFSVALVALIYSLIVGREYSSYYIFWGTLIFAIVIVGALRALYDRASGRLLRAAGYRRSALLVGVGAHAQAVGAALAGSRANPVEVVGIVGPAELDEAFEQQHFDELVIADPGFSEERVLEIVDHCHERGVRVRVAPSTSELLARRAEFVPGSAVPLFELRAPVFDGAEFAVKRVFDLAGAALGLIVLSPLLLLITLAVKVSSSGPVLFRSRRPGIAGVPFACLKFRTMYEGAELRQFELEEENEADGPLFKIRHDPRITPVGRMLRRFSLDELPQLWNVLRGEMSIVGPRPLPQRDYARLEDWHRRRYLVLPGMTGLWQVSGRSELNFDDLVNLDFLYIERWSLALDLSIIVQTIPAVLLRRGAF</sequence>
<comment type="subcellular location">
    <subcellularLocation>
        <location evidence="1">Membrane</location>
        <topology evidence="1">Multi-pass membrane protein</topology>
    </subcellularLocation>
</comment>
<feature type="transmembrane region" description="Helical" evidence="6">
    <location>
        <begin position="82"/>
        <end position="101"/>
    </location>
</feature>
<feature type="domain" description="Bacterial sugar transferase" evidence="7">
    <location>
        <begin position="290"/>
        <end position="477"/>
    </location>
</feature>
<gene>
    <name evidence="8" type="ORF">UFOPK3522_01797</name>
</gene>
<name>A0A6J6A006_9ZZZZ</name>
<evidence type="ECO:0000313" key="8">
    <source>
        <dbReference type="EMBL" id="CAB4347665.1"/>
    </source>
</evidence>
<feature type="transmembrane region" description="Helical" evidence="6">
    <location>
        <begin position="113"/>
        <end position="133"/>
    </location>
</feature>
<evidence type="ECO:0000256" key="4">
    <source>
        <dbReference type="ARBA" id="ARBA00022989"/>
    </source>
</evidence>
<dbReference type="AlphaFoldDB" id="A0A6J6A006"/>
<evidence type="ECO:0000256" key="6">
    <source>
        <dbReference type="SAM" id="Phobius"/>
    </source>
</evidence>
<evidence type="ECO:0000256" key="3">
    <source>
        <dbReference type="ARBA" id="ARBA00022692"/>
    </source>
</evidence>
<keyword evidence="4 6" id="KW-1133">Transmembrane helix</keyword>
<feature type="transmembrane region" description="Helical" evidence="6">
    <location>
        <begin position="139"/>
        <end position="160"/>
    </location>
</feature>
<proteinExistence type="predicted"/>
<evidence type="ECO:0000256" key="1">
    <source>
        <dbReference type="ARBA" id="ARBA00004141"/>
    </source>
</evidence>
<dbReference type="EMBL" id="CAESAO010000252">
    <property type="protein sequence ID" value="CAB4347665.1"/>
    <property type="molecule type" value="Genomic_DNA"/>
</dbReference>
<keyword evidence="5 6" id="KW-0472">Membrane</keyword>
<dbReference type="InterPro" id="IPR003362">
    <property type="entry name" value="Bact_transf"/>
</dbReference>
<dbReference type="NCBIfam" id="TIGR03025">
    <property type="entry name" value="EPS_sugtrans"/>
    <property type="match status" value="1"/>
</dbReference>
<organism evidence="8">
    <name type="scientific">freshwater metagenome</name>
    <dbReference type="NCBI Taxonomy" id="449393"/>
    <lineage>
        <taxon>unclassified sequences</taxon>
        <taxon>metagenomes</taxon>
        <taxon>ecological metagenomes</taxon>
    </lineage>
</organism>
<dbReference type="GO" id="GO:0016020">
    <property type="term" value="C:membrane"/>
    <property type="evidence" value="ECO:0007669"/>
    <property type="project" value="UniProtKB-SubCell"/>
</dbReference>
<dbReference type="GO" id="GO:0016780">
    <property type="term" value="F:phosphotransferase activity, for other substituted phosphate groups"/>
    <property type="evidence" value="ECO:0007669"/>
    <property type="project" value="TreeGrafter"/>
</dbReference>
<feature type="transmembrane region" description="Helical" evidence="6">
    <location>
        <begin position="43"/>
        <end position="62"/>
    </location>
</feature>
<dbReference type="PANTHER" id="PTHR30576:SF10">
    <property type="entry name" value="SLL5057 PROTEIN"/>
    <property type="match status" value="1"/>
</dbReference>
<dbReference type="PANTHER" id="PTHR30576">
    <property type="entry name" value="COLANIC BIOSYNTHESIS UDP-GLUCOSE LIPID CARRIER TRANSFERASE"/>
    <property type="match status" value="1"/>
</dbReference>
<reference evidence="8" key="1">
    <citation type="submission" date="2020-05" db="EMBL/GenBank/DDBJ databases">
        <authorList>
            <person name="Chiriac C."/>
            <person name="Salcher M."/>
            <person name="Ghai R."/>
            <person name="Kavagutti S V."/>
        </authorList>
    </citation>
    <scope>NUCLEOTIDE SEQUENCE</scope>
</reference>